<feature type="compositionally biased region" description="Pro residues" evidence="1">
    <location>
        <begin position="165"/>
        <end position="177"/>
    </location>
</feature>
<dbReference type="AlphaFoldDB" id="A0A9W9D861"/>
<name>A0A9W9D861_9PLEO</name>
<comment type="caution">
    <text evidence="2">The sequence shown here is derived from an EMBL/GenBank/DDBJ whole genome shotgun (WGS) entry which is preliminary data.</text>
</comment>
<feature type="region of interest" description="Disordered" evidence="1">
    <location>
        <begin position="131"/>
        <end position="150"/>
    </location>
</feature>
<evidence type="ECO:0000256" key="1">
    <source>
        <dbReference type="SAM" id="MobiDB-lite"/>
    </source>
</evidence>
<evidence type="ECO:0008006" key="4">
    <source>
        <dbReference type="Google" id="ProtNLM"/>
    </source>
</evidence>
<gene>
    <name evidence="2" type="ORF">N0V91_004638</name>
</gene>
<feature type="region of interest" description="Disordered" evidence="1">
    <location>
        <begin position="157"/>
        <end position="198"/>
    </location>
</feature>
<accession>A0A9W9D861</accession>
<feature type="region of interest" description="Disordered" evidence="1">
    <location>
        <begin position="1"/>
        <end position="20"/>
    </location>
</feature>
<proteinExistence type="predicted"/>
<reference evidence="2" key="1">
    <citation type="submission" date="2022-10" db="EMBL/GenBank/DDBJ databases">
        <title>Tapping the CABI collections for fungal endophytes: first genome assemblies for Collariella, Neodidymelliopsis, Ascochyta clinopodiicola, Didymella pomorum, Didymosphaeria variabile, Neocosmospora piperis and Neocucurbitaria cava.</title>
        <authorList>
            <person name="Hill R."/>
        </authorList>
    </citation>
    <scope>NUCLEOTIDE SEQUENCE</scope>
    <source>
        <strain evidence="2">IMI 355091</strain>
    </source>
</reference>
<feature type="region of interest" description="Disordered" evidence="1">
    <location>
        <begin position="220"/>
        <end position="240"/>
    </location>
</feature>
<organism evidence="2 3">
    <name type="scientific">Didymella pomorum</name>
    <dbReference type="NCBI Taxonomy" id="749634"/>
    <lineage>
        <taxon>Eukaryota</taxon>
        <taxon>Fungi</taxon>
        <taxon>Dikarya</taxon>
        <taxon>Ascomycota</taxon>
        <taxon>Pezizomycotina</taxon>
        <taxon>Dothideomycetes</taxon>
        <taxon>Pleosporomycetidae</taxon>
        <taxon>Pleosporales</taxon>
        <taxon>Pleosporineae</taxon>
        <taxon>Didymellaceae</taxon>
        <taxon>Didymella</taxon>
    </lineage>
</organism>
<keyword evidence="3" id="KW-1185">Reference proteome</keyword>
<evidence type="ECO:0000313" key="3">
    <source>
        <dbReference type="Proteomes" id="UP001140510"/>
    </source>
</evidence>
<protein>
    <recommendedName>
        <fullName evidence="4">Myb-like domain-containing protein</fullName>
    </recommendedName>
</protein>
<evidence type="ECO:0000313" key="2">
    <source>
        <dbReference type="EMBL" id="KAJ4406429.1"/>
    </source>
</evidence>
<dbReference type="EMBL" id="JAPEVA010000027">
    <property type="protein sequence ID" value="KAJ4406429.1"/>
    <property type="molecule type" value="Genomic_DNA"/>
</dbReference>
<sequence length="313" mass="34305">MSTLNDVPERSATNNEWINPNSVGGIWDESMFEDAPPDSRFWGVQDPLDFVPLHEAAGPFDDRDGDEAWRNRGTGVYTGDGFVRAATPPSAREKARRQYFWDGYDPRSAEVAAAGPQGQRPILGQLPPAASEELRFPGPLPERSNTPPALLTQHQIPRPVTDHPSLPPPRAPTPPPAAASASAPSSSPPAPTAASRHSSDIDGEYELDDEYLPDVAQVPQAPTSANTSERAQIPRTSSPRAVNEWDDENLLTLWKYKVVRKKGYEPMLTSFENQTVESLHEAWTTHKERCKVLGAAWEAAGNPNGPLSGWFEE</sequence>
<dbReference type="Proteomes" id="UP001140510">
    <property type="component" value="Unassembled WGS sequence"/>
</dbReference>
<dbReference type="OrthoDB" id="3796672at2759"/>